<keyword evidence="4" id="KW-0862">Zinc</keyword>
<dbReference type="Proteomes" id="UP001500363">
    <property type="component" value="Unassembled WGS sequence"/>
</dbReference>
<evidence type="ECO:0000256" key="4">
    <source>
        <dbReference type="ARBA" id="ARBA00022833"/>
    </source>
</evidence>
<dbReference type="InterPro" id="IPR024079">
    <property type="entry name" value="MetalloPept_cat_dom_sf"/>
</dbReference>
<dbReference type="Gene3D" id="3.40.390.10">
    <property type="entry name" value="Collagenase (Catalytic Domain)"/>
    <property type="match status" value="1"/>
</dbReference>
<keyword evidence="8" id="KW-1185">Reference proteome</keyword>
<evidence type="ECO:0000256" key="1">
    <source>
        <dbReference type="ARBA" id="ARBA00022670"/>
    </source>
</evidence>
<sequence length="202" mass="21254">MIQRLLTAGFALAVLVPVAATATATTATADVPKPLPIGCKFAGSGNALKWQDATRSAPYANAAASAVTAWNSTSSQFNMAKVTSGANIRVSDGNFGATWMGYQFSGIMLGIDQSPTVSCTGGTWDTGRVAWWNTHYTDGYTTDKRKAIMVHELGHALGLAHTEGRGCEFGIMDTNIDAKYDTACGGFSTPRQADINGANDLY</sequence>
<evidence type="ECO:0000256" key="5">
    <source>
        <dbReference type="SAM" id="SignalP"/>
    </source>
</evidence>
<evidence type="ECO:0000313" key="7">
    <source>
        <dbReference type="EMBL" id="GAA1510576.1"/>
    </source>
</evidence>
<dbReference type="EMBL" id="BAAANC010000001">
    <property type="protein sequence ID" value="GAA1510576.1"/>
    <property type="molecule type" value="Genomic_DNA"/>
</dbReference>
<feature type="chain" id="PRO_5047120150" description="Peptidase M10 metallopeptidase domain-containing protein" evidence="5">
    <location>
        <begin position="30"/>
        <end position="202"/>
    </location>
</feature>
<feature type="domain" description="Peptidase M10 metallopeptidase" evidence="6">
    <location>
        <begin position="58"/>
        <end position="202"/>
    </location>
</feature>
<feature type="signal peptide" evidence="5">
    <location>
        <begin position="1"/>
        <end position="29"/>
    </location>
</feature>
<dbReference type="SUPFAM" id="SSF55486">
    <property type="entry name" value="Metalloproteases ('zincins'), catalytic domain"/>
    <property type="match status" value="1"/>
</dbReference>
<comment type="caution">
    <text evidence="7">The sequence shown here is derived from an EMBL/GenBank/DDBJ whole genome shotgun (WGS) entry which is preliminary data.</text>
</comment>
<keyword evidence="3" id="KW-0378">Hydrolase</keyword>
<keyword evidence="5" id="KW-0732">Signal</keyword>
<keyword evidence="1" id="KW-0645">Protease</keyword>
<dbReference type="Pfam" id="PF00413">
    <property type="entry name" value="Peptidase_M10"/>
    <property type="match status" value="1"/>
</dbReference>
<gene>
    <name evidence="7" type="ORF">GCM10009741_04590</name>
</gene>
<evidence type="ECO:0000259" key="6">
    <source>
        <dbReference type="Pfam" id="PF00413"/>
    </source>
</evidence>
<evidence type="ECO:0000256" key="2">
    <source>
        <dbReference type="ARBA" id="ARBA00022723"/>
    </source>
</evidence>
<dbReference type="InterPro" id="IPR001818">
    <property type="entry name" value="Pept_M10_metallopeptidase"/>
</dbReference>
<accession>A0ABN2A3D1</accession>
<evidence type="ECO:0000256" key="3">
    <source>
        <dbReference type="ARBA" id="ARBA00022801"/>
    </source>
</evidence>
<dbReference type="RefSeq" id="WP_344168502.1">
    <property type="nucleotide sequence ID" value="NZ_BAAANC010000001.1"/>
</dbReference>
<name>A0ABN2A3D1_9ACTN</name>
<organism evidence="7 8">
    <name type="scientific">Kribbella lupini</name>
    <dbReference type="NCBI Taxonomy" id="291602"/>
    <lineage>
        <taxon>Bacteria</taxon>
        <taxon>Bacillati</taxon>
        <taxon>Actinomycetota</taxon>
        <taxon>Actinomycetes</taxon>
        <taxon>Propionibacteriales</taxon>
        <taxon>Kribbellaceae</taxon>
        <taxon>Kribbella</taxon>
    </lineage>
</organism>
<protein>
    <recommendedName>
        <fullName evidence="6">Peptidase M10 metallopeptidase domain-containing protein</fullName>
    </recommendedName>
</protein>
<reference evidence="7 8" key="1">
    <citation type="journal article" date="2019" name="Int. J. Syst. Evol. Microbiol.">
        <title>The Global Catalogue of Microorganisms (GCM) 10K type strain sequencing project: providing services to taxonomists for standard genome sequencing and annotation.</title>
        <authorList>
            <consortium name="The Broad Institute Genomics Platform"/>
            <consortium name="The Broad Institute Genome Sequencing Center for Infectious Disease"/>
            <person name="Wu L."/>
            <person name="Ma J."/>
        </authorList>
    </citation>
    <scope>NUCLEOTIDE SEQUENCE [LARGE SCALE GENOMIC DNA]</scope>
    <source>
        <strain evidence="7 8">JCM 14303</strain>
    </source>
</reference>
<keyword evidence="2" id="KW-0479">Metal-binding</keyword>
<evidence type="ECO:0000313" key="8">
    <source>
        <dbReference type="Proteomes" id="UP001500363"/>
    </source>
</evidence>
<proteinExistence type="predicted"/>